<proteinExistence type="predicted"/>
<evidence type="ECO:0000313" key="1">
    <source>
        <dbReference type="EMBL" id="CSA17281.1"/>
    </source>
</evidence>
<reference evidence="1 2" key="1">
    <citation type="submission" date="2015-07" db="EMBL/GenBank/DDBJ databases">
        <authorList>
            <consortium name="Pathogen Informatics"/>
        </authorList>
    </citation>
    <scope>NUCLEOTIDE SEQUENCE [LARGE SCALE GENOMIC DNA]</scope>
    <source>
        <strain evidence="1 2">A51</strain>
    </source>
</reference>
<dbReference type="Proteomes" id="UP000044806">
    <property type="component" value="Unassembled WGS sequence"/>
</dbReference>
<organism evidence="1 2">
    <name type="scientific">Vibrio cholerae</name>
    <dbReference type="NCBI Taxonomy" id="666"/>
    <lineage>
        <taxon>Bacteria</taxon>
        <taxon>Pseudomonadati</taxon>
        <taxon>Pseudomonadota</taxon>
        <taxon>Gammaproteobacteria</taxon>
        <taxon>Vibrionales</taxon>
        <taxon>Vibrionaceae</taxon>
        <taxon>Vibrio</taxon>
    </lineage>
</organism>
<name>A0A656ABZ5_VIBCL</name>
<sequence>MQAHKDRGNTSKHAFALDSLKHFIYSVQDERPNMDKQLQVADHNGDSDRGQIKCVYPLLSSSFSDIGDRCSP</sequence>
<evidence type="ECO:0000313" key="2">
    <source>
        <dbReference type="Proteomes" id="UP000044806"/>
    </source>
</evidence>
<dbReference type="EMBL" id="CWOW01000003">
    <property type="protein sequence ID" value="CSA17281.1"/>
    <property type="molecule type" value="Genomic_DNA"/>
</dbReference>
<accession>A0A656ABZ5</accession>
<gene>
    <name evidence="1" type="ORF">ERS013165_00950</name>
</gene>
<dbReference type="AlphaFoldDB" id="A0A656ABZ5"/>
<protein>
    <submittedName>
        <fullName evidence="1">Uncharacterized protein</fullName>
    </submittedName>
</protein>